<dbReference type="Proteomes" id="UP001149074">
    <property type="component" value="Unassembled WGS sequence"/>
</dbReference>
<feature type="compositionally biased region" description="Low complexity" evidence="1">
    <location>
        <begin position="119"/>
        <end position="129"/>
    </location>
</feature>
<keyword evidence="2" id="KW-0472">Membrane</keyword>
<dbReference type="RefSeq" id="XP_056478992.1">
    <property type="nucleotide sequence ID" value="XM_056613951.1"/>
</dbReference>
<evidence type="ECO:0000313" key="4">
    <source>
        <dbReference type="Proteomes" id="UP001149074"/>
    </source>
</evidence>
<keyword evidence="4" id="KW-1185">Reference proteome</keyword>
<evidence type="ECO:0000313" key="3">
    <source>
        <dbReference type="EMBL" id="KAJ5110922.1"/>
    </source>
</evidence>
<feature type="transmembrane region" description="Helical" evidence="2">
    <location>
        <begin position="252"/>
        <end position="272"/>
    </location>
</feature>
<evidence type="ECO:0000256" key="2">
    <source>
        <dbReference type="SAM" id="Phobius"/>
    </source>
</evidence>
<keyword evidence="2" id="KW-1133">Transmembrane helix</keyword>
<dbReference type="InterPro" id="IPR021100">
    <property type="entry name" value="N-glycosylation_EOS1"/>
</dbReference>
<feature type="region of interest" description="Disordered" evidence="1">
    <location>
        <begin position="54"/>
        <end position="136"/>
    </location>
</feature>
<reference evidence="3" key="2">
    <citation type="journal article" date="2023" name="IMA Fungus">
        <title>Comparative genomic study of the Penicillium genus elucidates a diverse pangenome and 15 lateral gene transfer events.</title>
        <authorList>
            <person name="Petersen C."/>
            <person name="Sorensen T."/>
            <person name="Nielsen M.R."/>
            <person name="Sondergaard T.E."/>
            <person name="Sorensen J.L."/>
            <person name="Fitzpatrick D.A."/>
            <person name="Frisvad J.C."/>
            <person name="Nielsen K.L."/>
        </authorList>
    </citation>
    <scope>NUCLEOTIDE SEQUENCE</scope>
    <source>
        <strain evidence="3">IBT 30761</strain>
    </source>
</reference>
<sequence>MSRSSRTLPTHLLPFSCSILESASTASFTLERDVLAKLLHHILRAGRICRDSSSRLAPRRNASPPPYTPAAESPDEPDLDLVRTTTLPDLTRPTAQSPAAQFTKKVASAADSNVPPSPTSSTPHTPLSSDAGQAAPSPLHPRVAVILGVDRRWYIPLLVCRALSTVPAAWWGLRCAFTFLAELLHIRPGMGREGWAAAIVGSVGQEWDVERRFRVTEVALAIMWCCASAYLSYFFADCMMSRWLLNYTPPAVVIRLLTTNGLIAYISSWVLYLSGASSDPRLLLPAWISITTSLTFVYHATQNHAMIKRETAASLLVVSVASFLSMSSLLLQLHLTRENEPEVPVFVITRKLWDWAVAIFLRMRVADTRVAGEL</sequence>
<dbReference type="GO" id="GO:0034599">
    <property type="term" value="P:cellular response to oxidative stress"/>
    <property type="evidence" value="ECO:0007669"/>
    <property type="project" value="InterPro"/>
</dbReference>
<keyword evidence="2" id="KW-0812">Transmembrane</keyword>
<dbReference type="PANTHER" id="PTHR28147">
    <property type="entry name" value="N-GLYCOSYLATION PROTEIN EOS1"/>
    <property type="match status" value="1"/>
</dbReference>
<dbReference type="Pfam" id="PF12326">
    <property type="entry name" value="EOS1"/>
    <property type="match status" value="1"/>
</dbReference>
<comment type="caution">
    <text evidence="3">The sequence shown here is derived from an EMBL/GenBank/DDBJ whole genome shotgun (WGS) entry which is preliminary data.</text>
</comment>
<organism evidence="3 4">
    <name type="scientific">Penicillium argentinense</name>
    <dbReference type="NCBI Taxonomy" id="1131581"/>
    <lineage>
        <taxon>Eukaryota</taxon>
        <taxon>Fungi</taxon>
        <taxon>Dikarya</taxon>
        <taxon>Ascomycota</taxon>
        <taxon>Pezizomycotina</taxon>
        <taxon>Eurotiomycetes</taxon>
        <taxon>Eurotiomycetidae</taxon>
        <taxon>Eurotiales</taxon>
        <taxon>Aspergillaceae</taxon>
        <taxon>Penicillium</taxon>
    </lineage>
</organism>
<dbReference type="PANTHER" id="PTHR28147:SF1">
    <property type="entry name" value="N-GLYCOSYLATION PROTEIN EOS1"/>
    <property type="match status" value="1"/>
</dbReference>
<reference evidence="3" key="1">
    <citation type="submission" date="2022-11" db="EMBL/GenBank/DDBJ databases">
        <authorList>
            <person name="Petersen C."/>
        </authorList>
    </citation>
    <scope>NUCLEOTIDE SEQUENCE</scope>
    <source>
        <strain evidence="3">IBT 30761</strain>
    </source>
</reference>
<evidence type="ECO:0000256" key="1">
    <source>
        <dbReference type="SAM" id="MobiDB-lite"/>
    </source>
</evidence>
<accession>A0A9W9G2M6</accession>
<feature type="transmembrane region" description="Helical" evidence="2">
    <location>
        <begin position="284"/>
        <end position="301"/>
    </location>
</feature>
<feature type="transmembrane region" description="Helical" evidence="2">
    <location>
        <begin position="218"/>
        <end position="240"/>
    </location>
</feature>
<dbReference type="GO" id="GO:0006487">
    <property type="term" value="P:protein N-linked glycosylation"/>
    <property type="evidence" value="ECO:0007669"/>
    <property type="project" value="TreeGrafter"/>
</dbReference>
<proteinExistence type="predicted"/>
<feature type="transmembrane region" description="Helical" evidence="2">
    <location>
        <begin position="313"/>
        <end position="335"/>
    </location>
</feature>
<feature type="compositionally biased region" description="Low complexity" evidence="1">
    <location>
        <begin position="82"/>
        <end position="94"/>
    </location>
</feature>
<name>A0A9W9G2M6_9EURO</name>
<dbReference type="EMBL" id="JAPQKI010000002">
    <property type="protein sequence ID" value="KAJ5110922.1"/>
    <property type="molecule type" value="Genomic_DNA"/>
</dbReference>
<dbReference type="OrthoDB" id="2139606at2759"/>
<dbReference type="AlphaFoldDB" id="A0A9W9G2M6"/>
<dbReference type="GO" id="GO:0005789">
    <property type="term" value="C:endoplasmic reticulum membrane"/>
    <property type="evidence" value="ECO:0007669"/>
    <property type="project" value="InterPro"/>
</dbReference>
<evidence type="ECO:0008006" key="5">
    <source>
        <dbReference type="Google" id="ProtNLM"/>
    </source>
</evidence>
<dbReference type="GeneID" id="81352930"/>
<gene>
    <name evidence="3" type="ORF">N7532_001457</name>
</gene>
<protein>
    <recommendedName>
        <fullName evidence="5">N-glycosylation protein EOS1</fullName>
    </recommendedName>
</protein>